<keyword evidence="2 8" id="KW-0813">Transport</keyword>
<comment type="similarity">
    <text evidence="8">Belongs to the ATPase delta chain family.</text>
</comment>
<dbReference type="Pfam" id="PF00213">
    <property type="entry name" value="OSCP"/>
    <property type="match status" value="1"/>
</dbReference>
<organism evidence="9 10">
    <name type="scientific">Kingella kingae</name>
    <dbReference type="NCBI Taxonomy" id="504"/>
    <lineage>
        <taxon>Bacteria</taxon>
        <taxon>Pseudomonadati</taxon>
        <taxon>Pseudomonadota</taxon>
        <taxon>Betaproteobacteria</taxon>
        <taxon>Neisseriales</taxon>
        <taxon>Neisseriaceae</taxon>
        <taxon>Kingella</taxon>
    </lineage>
</organism>
<evidence type="ECO:0000256" key="6">
    <source>
        <dbReference type="ARBA" id="ARBA00023196"/>
    </source>
</evidence>
<dbReference type="GeneID" id="93261439"/>
<evidence type="ECO:0000313" key="9">
    <source>
        <dbReference type="EMBL" id="SQH23961.1"/>
    </source>
</evidence>
<evidence type="ECO:0000256" key="1">
    <source>
        <dbReference type="ARBA" id="ARBA00004370"/>
    </source>
</evidence>
<dbReference type="Gene3D" id="1.10.520.20">
    <property type="entry name" value="N-terminal domain of the delta subunit of the F1F0-ATP synthase"/>
    <property type="match status" value="1"/>
</dbReference>
<keyword evidence="6 8" id="KW-0139">CF(1)</keyword>
<evidence type="ECO:0000256" key="7">
    <source>
        <dbReference type="ARBA" id="ARBA00023310"/>
    </source>
</evidence>
<dbReference type="InterPro" id="IPR000711">
    <property type="entry name" value="ATPase_OSCP/dsu"/>
</dbReference>
<comment type="function">
    <text evidence="8">F(1)F(0) ATP synthase produces ATP from ADP in the presence of a proton or sodium gradient. F-type ATPases consist of two structural domains, F(1) containing the extramembraneous catalytic core and F(0) containing the membrane proton channel, linked together by a central stalk and a peripheral stalk. During catalysis, ATP synthesis in the catalytic domain of F(1) is coupled via a rotary mechanism of the central stalk subunits to proton translocation.</text>
</comment>
<dbReference type="InterPro" id="IPR026015">
    <property type="entry name" value="ATP_synth_OSCP/delta_N_sf"/>
</dbReference>
<evidence type="ECO:0000313" key="10">
    <source>
        <dbReference type="Proteomes" id="UP000248598"/>
    </source>
</evidence>
<name>A0AAX2J043_KINKI</name>
<keyword evidence="3 8" id="KW-0375">Hydrogen ion transport</keyword>
<evidence type="ECO:0000256" key="4">
    <source>
        <dbReference type="ARBA" id="ARBA00023065"/>
    </source>
</evidence>
<dbReference type="GO" id="GO:0005886">
    <property type="term" value="C:plasma membrane"/>
    <property type="evidence" value="ECO:0007669"/>
    <property type="project" value="UniProtKB-SubCell"/>
</dbReference>
<keyword evidence="7 8" id="KW-0066">ATP synthesis</keyword>
<accession>A0AAX2J043</accession>
<dbReference type="Proteomes" id="UP000248598">
    <property type="component" value="Chromosome 1"/>
</dbReference>
<keyword evidence="8" id="KW-1003">Cell membrane</keyword>
<dbReference type="PRINTS" id="PR00125">
    <property type="entry name" value="ATPASEDELTA"/>
</dbReference>
<reference evidence="9 10" key="1">
    <citation type="submission" date="2018-06" db="EMBL/GenBank/DDBJ databases">
        <authorList>
            <consortium name="Pathogen Informatics"/>
            <person name="Doyle S."/>
        </authorList>
    </citation>
    <scope>NUCLEOTIDE SEQUENCE [LARGE SCALE GENOMIC DNA]</scope>
    <source>
        <strain evidence="9 10">NCTC10529</strain>
    </source>
</reference>
<proteinExistence type="inferred from homology"/>
<dbReference type="GO" id="GO:0046933">
    <property type="term" value="F:proton-transporting ATP synthase activity, rotational mechanism"/>
    <property type="evidence" value="ECO:0007669"/>
    <property type="project" value="UniProtKB-UniRule"/>
</dbReference>
<dbReference type="EMBL" id="LS483426">
    <property type="protein sequence ID" value="SQH23961.1"/>
    <property type="molecule type" value="Genomic_DNA"/>
</dbReference>
<sequence length="182" mass="20235">MIEFATVARPYAKALFELAEEKAQTENWLNGLAQLAWLVEQPKIAMLIGESSSDAEQKAAELTRLLDGVKAAKSHEFRNFILVVAQEKRLAALPAIFRSFQDLVLQKNQAKRAVIYTAYDVASEGQKAKIVGDLEQRFNVRLQAAFETEPELIGGLKVVLGDQILDLSVQGKLKQLYATMTN</sequence>
<evidence type="ECO:0000256" key="2">
    <source>
        <dbReference type="ARBA" id="ARBA00022448"/>
    </source>
</evidence>
<gene>
    <name evidence="8 9" type="primary">atpH</name>
    <name evidence="9" type="ORF">NCTC10529_00105</name>
</gene>
<dbReference type="GO" id="GO:0045259">
    <property type="term" value="C:proton-transporting ATP synthase complex"/>
    <property type="evidence" value="ECO:0007669"/>
    <property type="project" value="UniProtKB-KW"/>
</dbReference>
<dbReference type="NCBIfam" id="TIGR01145">
    <property type="entry name" value="ATP_synt_delta"/>
    <property type="match status" value="1"/>
</dbReference>
<comment type="subcellular location">
    <subcellularLocation>
        <location evidence="8">Cell membrane</location>
        <topology evidence="8">Peripheral membrane protein</topology>
    </subcellularLocation>
    <subcellularLocation>
        <location evidence="1">Membrane</location>
    </subcellularLocation>
</comment>
<dbReference type="RefSeq" id="WP_003787221.1">
    <property type="nucleotide sequence ID" value="NZ_CP091518.1"/>
</dbReference>
<evidence type="ECO:0000256" key="3">
    <source>
        <dbReference type="ARBA" id="ARBA00022781"/>
    </source>
</evidence>
<evidence type="ECO:0000256" key="5">
    <source>
        <dbReference type="ARBA" id="ARBA00023136"/>
    </source>
</evidence>
<dbReference type="PANTHER" id="PTHR11910">
    <property type="entry name" value="ATP SYNTHASE DELTA CHAIN"/>
    <property type="match status" value="1"/>
</dbReference>
<dbReference type="HAMAP" id="MF_01416">
    <property type="entry name" value="ATP_synth_delta_bact"/>
    <property type="match status" value="1"/>
</dbReference>
<protein>
    <recommendedName>
        <fullName evidence="8">ATP synthase subunit delta</fullName>
    </recommendedName>
    <alternativeName>
        <fullName evidence="8">ATP synthase F(1) sector subunit delta</fullName>
    </alternativeName>
    <alternativeName>
        <fullName evidence="8">F-type ATPase subunit delta</fullName>
        <shortName evidence="8">F-ATPase subunit delta</shortName>
    </alternativeName>
</protein>
<dbReference type="SUPFAM" id="SSF47928">
    <property type="entry name" value="N-terminal domain of the delta subunit of the F1F0-ATP synthase"/>
    <property type="match status" value="1"/>
</dbReference>
<dbReference type="NCBIfam" id="NF004402">
    <property type="entry name" value="PRK05758.2-2"/>
    <property type="match status" value="1"/>
</dbReference>
<keyword evidence="5 8" id="KW-0472">Membrane</keyword>
<evidence type="ECO:0000256" key="8">
    <source>
        <dbReference type="HAMAP-Rule" id="MF_01416"/>
    </source>
</evidence>
<comment type="function">
    <text evidence="8">This protein is part of the stalk that links CF(0) to CF(1). It either transmits conformational changes from CF(0) to CF(1) or is implicated in proton conduction.</text>
</comment>
<keyword evidence="4 8" id="KW-0406">Ion transport</keyword>
<dbReference type="AlphaFoldDB" id="A0AAX2J043"/>